<proteinExistence type="inferred from homology"/>
<evidence type="ECO:0000313" key="8">
    <source>
        <dbReference type="EMBL" id="SFF16146.1"/>
    </source>
</evidence>
<dbReference type="InterPro" id="IPR000623">
    <property type="entry name" value="Shikimate_kinase/TSH1"/>
</dbReference>
<dbReference type="SUPFAM" id="SSF52540">
    <property type="entry name" value="P-loop containing nucleoside triphosphate hydrolases"/>
    <property type="match status" value="1"/>
</dbReference>
<feature type="binding site" evidence="7">
    <location>
        <position position="98"/>
    </location>
    <ligand>
        <name>substrate</name>
    </ligand>
</feature>
<dbReference type="PANTHER" id="PTHR21087">
    <property type="entry name" value="SHIKIMATE KINASE"/>
    <property type="match status" value="1"/>
</dbReference>
<comment type="similarity">
    <text evidence="7">Belongs to the shikimate kinase family.</text>
</comment>
<protein>
    <recommendedName>
        <fullName evidence="7">Shikimate kinase</fullName>
        <shortName evidence="7">SK</shortName>
        <ecNumber evidence="7">2.7.1.71</ecNumber>
    </recommendedName>
</protein>
<dbReference type="GO" id="GO:0009423">
    <property type="term" value="P:chorismate biosynthetic process"/>
    <property type="evidence" value="ECO:0007669"/>
    <property type="project" value="UniProtKB-UniRule"/>
</dbReference>
<dbReference type="Pfam" id="PF01202">
    <property type="entry name" value="SKI"/>
    <property type="match status" value="1"/>
</dbReference>
<dbReference type="PANTHER" id="PTHR21087:SF16">
    <property type="entry name" value="SHIKIMATE KINASE 1, CHLOROPLASTIC"/>
    <property type="match status" value="1"/>
</dbReference>
<keyword evidence="7" id="KW-0460">Magnesium</keyword>
<accession>A0A1I2GHD9</accession>
<comment type="caution">
    <text evidence="7">Lacks conserved residue(s) required for the propagation of feature annotation.</text>
</comment>
<dbReference type="GO" id="GO:0000287">
    <property type="term" value="F:magnesium ion binding"/>
    <property type="evidence" value="ECO:0007669"/>
    <property type="project" value="UniProtKB-UniRule"/>
</dbReference>
<evidence type="ECO:0000256" key="5">
    <source>
        <dbReference type="ARBA" id="ARBA00022840"/>
    </source>
</evidence>
<comment type="subunit">
    <text evidence="7">Monomer.</text>
</comment>
<keyword evidence="5 7" id="KW-0067">ATP-binding</keyword>
<dbReference type="EC" id="2.7.1.71" evidence="7"/>
<feature type="binding site" evidence="7">
    <location>
        <position position="159"/>
    </location>
    <ligand>
        <name>substrate</name>
    </ligand>
</feature>
<dbReference type="AlphaFoldDB" id="A0A1I2GHD9"/>
<dbReference type="InterPro" id="IPR031322">
    <property type="entry name" value="Shikimate/glucono_kinase"/>
</dbReference>
<comment type="pathway">
    <text evidence="7">Metabolic intermediate biosynthesis; chorismate biosynthesis; chorismate from D-erythrose 4-phosphate and phosphoenolpyruvate: step 5/7.</text>
</comment>
<feature type="binding site" evidence="7">
    <location>
        <begin position="26"/>
        <end position="31"/>
    </location>
    <ligand>
        <name>ATP</name>
        <dbReference type="ChEBI" id="CHEBI:30616"/>
    </ligand>
</feature>
<feature type="binding site" evidence="7">
    <location>
        <position position="48"/>
    </location>
    <ligand>
        <name>substrate</name>
    </ligand>
</feature>
<keyword evidence="9" id="KW-1185">Reference proteome</keyword>
<evidence type="ECO:0000256" key="1">
    <source>
        <dbReference type="ARBA" id="ARBA00022605"/>
    </source>
</evidence>
<dbReference type="GO" id="GO:0008652">
    <property type="term" value="P:amino acid biosynthetic process"/>
    <property type="evidence" value="ECO:0007669"/>
    <property type="project" value="UniProtKB-KW"/>
</dbReference>
<keyword evidence="4 7" id="KW-0418">Kinase</keyword>
<dbReference type="GO" id="GO:0004765">
    <property type="term" value="F:shikimate kinase activity"/>
    <property type="evidence" value="ECO:0007669"/>
    <property type="project" value="UniProtKB-UniRule"/>
</dbReference>
<dbReference type="GO" id="GO:0005524">
    <property type="term" value="F:ATP binding"/>
    <property type="evidence" value="ECO:0007669"/>
    <property type="project" value="UniProtKB-UniRule"/>
</dbReference>
<keyword evidence="1 7" id="KW-0028">Amino-acid biosynthesis</keyword>
<keyword evidence="2 7" id="KW-0808">Transferase</keyword>
<dbReference type="EMBL" id="FOMX01000032">
    <property type="protein sequence ID" value="SFF16146.1"/>
    <property type="molecule type" value="Genomic_DNA"/>
</dbReference>
<dbReference type="GO" id="GO:0009073">
    <property type="term" value="P:aromatic amino acid family biosynthetic process"/>
    <property type="evidence" value="ECO:0007669"/>
    <property type="project" value="UniProtKB-KW"/>
</dbReference>
<dbReference type="InterPro" id="IPR027417">
    <property type="entry name" value="P-loop_NTPase"/>
</dbReference>
<dbReference type="PRINTS" id="PR01100">
    <property type="entry name" value="SHIKIMTKNASE"/>
</dbReference>
<sequence length="194" mass="20410">MSSLTAMNPRRADDPQRPLFLTGMMGAGKSTVGPVLAAMWGAPFIDLDRRIERIFGAAIPALFARGEAHFRRCEKAALQLLVGEPGFRSRTVVVAAGGGLVVDPANRAAMREAGVVFFLDVPAAELARRLGTTSIGGRPLLGSDAGAVAARVAELLDKRRSAYEEADGVVDGSGPPQDVAHRLLTALPTSLRIP</sequence>
<organism evidence="8 9">
    <name type="scientific">Nannocystis exedens</name>
    <dbReference type="NCBI Taxonomy" id="54"/>
    <lineage>
        <taxon>Bacteria</taxon>
        <taxon>Pseudomonadati</taxon>
        <taxon>Myxococcota</taxon>
        <taxon>Polyangia</taxon>
        <taxon>Nannocystales</taxon>
        <taxon>Nannocystaceae</taxon>
        <taxon>Nannocystis</taxon>
    </lineage>
</organism>
<keyword evidence="3 7" id="KW-0547">Nucleotide-binding</keyword>
<gene>
    <name evidence="7" type="primary">aroK</name>
    <name evidence="8" type="ORF">SAMN02745121_07254</name>
</gene>
<dbReference type="HAMAP" id="MF_00109">
    <property type="entry name" value="Shikimate_kinase"/>
    <property type="match status" value="1"/>
</dbReference>
<feature type="binding site" evidence="7">
    <location>
        <position position="71"/>
    </location>
    <ligand>
        <name>substrate</name>
    </ligand>
</feature>
<evidence type="ECO:0000256" key="4">
    <source>
        <dbReference type="ARBA" id="ARBA00022777"/>
    </source>
</evidence>
<keyword evidence="6 7" id="KW-0057">Aromatic amino acid biosynthesis</keyword>
<evidence type="ECO:0000256" key="3">
    <source>
        <dbReference type="ARBA" id="ARBA00022741"/>
    </source>
</evidence>
<dbReference type="OrthoDB" id="9800332at2"/>
<name>A0A1I2GHD9_9BACT</name>
<dbReference type="UniPathway" id="UPA00053">
    <property type="reaction ID" value="UER00088"/>
</dbReference>
<comment type="cofactor">
    <cofactor evidence="7">
        <name>Mg(2+)</name>
        <dbReference type="ChEBI" id="CHEBI:18420"/>
    </cofactor>
    <text evidence="7">Binds 1 Mg(2+) ion per subunit.</text>
</comment>
<evidence type="ECO:0000313" key="9">
    <source>
        <dbReference type="Proteomes" id="UP000199400"/>
    </source>
</evidence>
<evidence type="ECO:0000256" key="2">
    <source>
        <dbReference type="ARBA" id="ARBA00022679"/>
    </source>
</evidence>
<dbReference type="Proteomes" id="UP000199400">
    <property type="component" value="Unassembled WGS sequence"/>
</dbReference>
<feature type="binding site" evidence="7">
    <location>
        <position position="30"/>
    </location>
    <ligand>
        <name>Mg(2+)</name>
        <dbReference type="ChEBI" id="CHEBI:18420"/>
    </ligand>
</feature>
<dbReference type="STRING" id="54.SAMN02745121_07254"/>
<comment type="catalytic activity">
    <reaction evidence="7">
        <text>shikimate + ATP = 3-phosphoshikimate + ADP + H(+)</text>
        <dbReference type="Rhea" id="RHEA:13121"/>
        <dbReference type="ChEBI" id="CHEBI:15378"/>
        <dbReference type="ChEBI" id="CHEBI:30616"/>
        <dbReference type="ChEBI" id="CHEBI:36208"/>
        <dbReference type="ChEBI" id="CHEBI:145989"/>
        <dbReference type="ChEBI" id="CHEBI:456216"/>
        <dbReference type="EC" id="2.7.1.71"/>
    </reaction>
</comment>
<comment type="subcellular location">
    <subcellularLocation>
        <location evidence="7">Cytoplasm</location>
    </subcellularLocation>
</comment>
<dbReference type="GO" id="GO:0005829">
    <property type="term" value="C:cytosol"/>
    <property type="evidence" value="ECO:0007669"/>
    <property type="project" value="TreeGrafter"/>
</dbReference>
<comment type="function">
    <text evidence="7">Catalyzes the specific phosphorylation of the 3-hydroxyl group of shikimic acid using ATP as a cosubstrate.</text>
</comment>
<evidence type="ECO:0000256" key="7">
    <source>
        <dbReference type="HAMAP-Rule" id="MF_00109"/>
    </source>
</evidence>
<keyword evidence="7" id="KW-0479">Metal-binding</keyword>
<dbReference type="Gene3D" id="3.40.50.300">
    <property type="entry name" value="P-loop containing nucleotide triphosphate hydrolases"/>
    <property type="match status" value="1"/>
</dbReference>
<dbReference type="CDD" id="cd00464">
    <property type="entry name" value="SK"/>
    <property type="match status" value="1"/>
</dbReference>
<keyword evidence="7" id="KW-0963">Cytoplasm</keyword>
<reference evidence="9" key="1">
    <citation type="submission" date="2016-10" db="EMBL/GenBank/DDBJ databases">
        <authorList>
            <person name="Varghese N."/>
            <person name="Submissions S."/>
        </authorList>
    </citation>
    <scope>NUCLEOTIDE SEQUENCE [LARGE SCALE GENOMIC DNA]</scope>
    <source>
        <strain evidence="9">ATCC 25963</strain>
    </source>
</reference>
<evidence type="ECO:0000256" key="6">
    <source>
        <dbReference type="ARBA" id="ARBA00023141"/>
    </source>
</evidence>
<feature type="binding site" evidence="7">
    <location>
        <position position="138"/>
    </location>
    <ligand>
        <name>ATP</name>
        <dbReference type="ChEBI" id="CHEBI:30616"/>
    </ligand>
</feature>